<reference evidence="8 9" key="1">
    <citation type="submission" date="2013-09" db="EMBL/GenBank/DDBJ databases">
        <authorList>
            <person name="Zeng Z."/>
            <person name="Chen C."/>
        </authorList>
    </citation>
    <scope>NUCLEOTIDE SEQUENCE [LARGE SCALE GENOMIC DNA]</scope>
    <source>
        <strain evidence="8 9">WB 4.1-42</strain>
    </source>
</reference>
<dbReference type="PANTHER" id="PTHR48111">
    <property type="entry name" value="REGULATOR OF RPOS"/>
    <property type="match status" value="1"/>
</dbReference>
<dbReference type="GO" id="GO:0032993">
    <property type="term" value="C:protein-DNA complex"/>
    <property type="evidence" value="ECO:0007669"/>
    <property type="project" value="TreeGrafter"/>
</dbReference>
<evidence type="ECO:0000256" key="4">
    <source>
        <dbReference type="PROSITE-ProRule" id="PRU00169"/>
    </source>
</evidence>
<sequence length="231" mass="26231">MNNAQVLYVEDELSLGKITGDMLAKSGFAVQWAQDGLKGLELFVPGQFDICIIDIMLPGMDGYTLVKEIRQKDADIPIIFLTARSLTEDVVKGFDVGGNDYLKKPFSIEELVVRMNALLKRASKTATQTTDATIYTIGQYSFDRAAMELSYSDKKIVLTHLENELLYRLITHKNEILPRQKVLLELWKDDSFFNARSMDVFITKLRKHFANDPAISIVNIRGIGYKMIVRE</sequence>
<evidence type="ECO:0000256" key="2">
    <source>
        <dbReference type="ARBA" id="ARBA00023012"/>
    </source>
</evidence>
<feature type="modified residue" description="4-aspartylphosphate" evidence="4">
    <location>
        <position position="54"/>
    </location>
</feature>
<feature type="domain" description="OmpR/PhoB-type" evidence="7">
    <location>
        <begin position="132"/>
        <end position="229"/>
    </location>
</feature>
<dbReference type="SUPFAM" id="SSF52172">
    <property type="entry name" value="CheY-like"/>
    <property type="match status" value="1"/>
</dbReference>
<keyword evidence="2" id="KW-0902">Two-component regulatory system</keyword>
<dbReference type="CDD" id="cd00383">
    <property type="entry name" value="trans_reg_C"/>
    <property type="match status" value="1"/>
</dbReference>
<feature type="DNA-binding region" description="OmpR/PhoB-type" evidence="5">
    <location>
        <begin position="132"/>
        <end position="229"/>
    </location>
</feature>
<dbReference type="RefSeq" id="WP_026993128.1">
    <property type="nucleotide sequence ID" value="NZ_JRLY01000007.1"/>
</dbReference>
<evidence type="ECO:0000313" key="8">
    <source>
        <dbReference type="EMBL" id="KGO92838.1"/>
    </source>
</evidence>
<dbReference type="PANTHER" id="PTHR48111:SF40">
    <property type="entry name" value="PHOSPHATE REGULON TRANSCRIPTIONAL REGULATORY PROTEIN PHOB"/>
    <property type="match status" value="1"/>
</dbReference>
<dbReference type="AlphaFoldDB" id="A0A0A2MMY8"/>
<dbReference type="GO" id="GO:0005829">
    <property type="term" value="C:cytosol"/>
    <property type="evidence" value="ECO:0007669"/>
    <property type="project" value="TreeGrafter"/>
</dbReference>
<dbReference type="OrthoDB" id="9790442at2"/>
<dbReference type="Gene3D" id="3.40.50.2300">
    <property type="match status" value="1"/>
</dbReference>
<dbReference type="eggNOG" id="COG0745">
    <property type="taxonomic scope" value="Bacteria"/>
</dbReference>
<accession>A0A0A2MMY8</accession>
<evidence type="ECO:0000256" key="3">
    <source>
        <dbReference type="ARBA" id="ARBA00023125"/>
    </source>
</evidence>
<dbReference type="EMBL" id="JRLY01000007">
    <property type="protein sequence ID" value="KGO92838.1"/>
    <property type="molecule type" value="Genomic_DNA"/>
</dbReference>
<name>A0A0A2MMY8_9FLAO</name>
<evidence type="ECO:0000256" key="5">
    <source>
        <dbReference type="PROSITE-ProRule" id="PRU01091"/>
    </source>
</evidence>
<dbReference type="PROSITE" id="PS50110">
    <property type="entry name" value="RESPONSE_REGULATORY"/>
    <property type="match status" value="1"/>
</dbReference>
<dbReference type="InterPro" id="IPR001867">
    <property type="entry name" value="OmpR/PhoB-type_DNA-bd"/>
</dbReference>
<comment type="caution">
    <text evidence="8">The sequence shown here is derived from an EMBL/GenBank/DDBJ whole genome shotgun (WGS) entry which is preliminary data.</text>
</comment>
<evidence type="ECO:0000256" key="1">
    <source>
        <dbReference type="ARBA" id="ARBA00022553"/>
    </source>
</evidence>
<dbReference type="STRING" id="1121898.GCA_000422725_02808"/>
<dbReference type="GO" id="GO:0000976">
    <property type="term" value="F:transcription cis-regulatory region binding"/>
    <property type="evidence" value="ECO:0007669"/>
    <property type="project" value="TreeGrafter"/>
</dbReference>
<evidence type="ECO:0000313" key="9">
    <source>
        <dbReference type="Proteomes" id="UP000030111"/>
    </source>
</evidence>
<keyword evidence="1 4" id="KW-0597">Phosphoprotein</keyword>
<dbReference type="Gene3D" id="6.10.250.690">
    <property type="match status" value="1"/>
</dbReference>
<dbReference type="SMART" id="SM00448">
    <property type="entry name" value="REC"/>
    <property type="match status" value="1"/>
</dbReference>
<evidence type="ECO:0000259" key="7">
    <source>
        <dbReference type="PROSITE" id="PS51755"/>
    </source>
</evidence>
<dbReference type="InterPro" id="IPR039420">
    <property type="entry name" value="WalR-like"/>
</dbReference>
<feature type="domain" description="Response regulatory" evidence="6">
    <location>
        <begin position="5"/>
        <end position="119"/>
    </location>
</feature>
<dbReference type="SMART" id="SM00862">
    <property type="entry name" value="Trans_reg_C"/>
    <property type="match status" value="1"/>
</dbReference>
<organism evidence="8 9">
    <name type="scientific">Flavobacterium subsaxonicum WB 4.1-42 = DSM 21790</name>
    <dbReference type="NCBI Taxonomy" id="1121898"/>
    <lineage>
        <taxon>Bacteria</taxon>
        <taxon>Pseudomonadati</taxon>
        <taxon>Bacteroidota</taxon>
        <taxon>Flavobacteriia</taxon>
        <taxon>Flavobacteriales</taxon>
        <taxon>Flavobacteriaceae</taxon>
        <taxon>Flavobacterium</taxon>
    </lineage>
</organism>
<evidence type="ECO:0000259" key="6">
    <source>
        <dbReference type="PROSITE" id="PS50110"/>
    </source>
</evidence>
<gene>
    <name evidence="8" type="ORF">Q766_09380</name>
</gene>
<dbReference type="Pfam" id="PF00072">
    <property type="entry name" value="Response_reg"/>
    <property type="match status" value="1"/>
</dbReference>
<dbReference type="GO" id="GO:0006355">
    <property type="term" value="P:regulation of DNA-templated transcription"/>
    <property type="evidence" value="ECO:0007669"/>
    <property type="project" value="InterPro"/>
</dbReference>
<keyword evidence="3 5" id="KW-0238">DNA-binding</keyword>
<dbReference type="Pfam" id="PF00486">
    <property type="entry name" value="Trans_reg_C"/>
    <property type="match status" value="1"/>
</dbReference>
<dbReference type="InterPro" id="IPR001789">
    <property type="entry name" value="Sig_transdc_resp-reg_receiver"/>
</dbReference>
<dbReference type="PROSITE" id="PS51755">
    <property type="entry name" value="OMPR_PHOB"/>
    <property type="match status" value="1"/>
</dbReference>
<dbReference type="InterPro" id="IPR011006">
    <property type="entry name" value="CheY-like_superfamily"/>
</dbReference>
<dbReference type="Proteomes" id="UP000030111">
    <property type="component" value="Unassembled WGS sequence"/>
</dbReference>
<dbReference type="InterPro" id="IPR036388">
    <property type="entry name" value="WH-like_DNA-bd_sf"/>
</dbReference>
<proteinExistence type="predicted"/>
<dbReference type="GO" id="GO:0000156">
    <property type="term" value="F:phosphorelay response regulator activity"/>
    <property type="evidence" value="ECO:0007669"/>
    <property type="project" value="TreeGrafter"/>
</dbReference>
<protein>
    <submittedName>
        <fullName evidence="8">Transcriptional regulator</fullName>
    </submittedName>
</protein>
<keyword evidence="9" id="KW-1185">Reference proteome</keyword>
<dbReference type="Gene3D" id="1.10.10.10">
    <property type="entry name" value="Winged helix-like DNA-binding domain superfamily/Winged helix DNA-binding domain"/>
    <property type="match status" value="1"/>
</dbReference>